<evidence type="ECO:0000313" key="1">
    <source>
        <dbReference type="EMBL" id="KAK0452097.1"/>
    </source>
</evidence>
<dbReference type="GeneID" id="85366656"/>
<dbReference type="Proteomes" id="UP001175211">
    <property type="component" value="Unassembled WGS sequence"/>
</dbReference>
<dbReference type="AlphaFoldDB" id="A0AA39K0M2"/>
<keyword evidence="2" id="KW-1185">Reference proteome</keyword>
<name>A0AA39K0M2_ARMTA</name>
<organism evidence="1 2">
    <name type="scientific">Armillaria tabescens</name>
    <name type="common">Ringless honey mushroom</name>
    <name type="synonym">Agaricus tabescens</name>
    <dbReference type="NCBI Taxonomy" id="1929756"/>
    <lineage>
        <taxon>Eukaryota</taxon>
        <taxon>Fungi</taxon>
        <taxon>Dikarya</taxon>
        <taxon>Basidiomycota</taxon>
        <taxon>Agaricomycotina</taxon>
        <taxon>Agaricomycetes</taxon>
        <taxon>Agaricomycetidae</taxon>
        <taxon>Agaricales</taxon>
        <taxon>Marasmiineae</taxon>
        <taxon>Physalacriaceae</taxon>
        <taxon>Desarmillaria</taxon>
    </lineage>
</organism>
<dbReference type="EMBL" id="JAUEPS010000031">
    <property type="protein sequence ID" value="KAK0452097.1"/>
    <property type="molecule type" value="Genomic_DNA"/>
</dbReference>
<sequence>MMPSTSAFAFPPEIIDMITDHLHASTRTLLSLSLHPSFLPSARYHLFSSLSIPLHTRGLFGLLSLLDSPHCTIKPYIQRLLFTNLTKVVATHGLADVVRAIRHLPRLPRVSAAKFANTDFEKVPGEVLGLLMYHLRHFSLSSLVLEGLHFSRFSEVVGFLGAFSGWASVEVKRVSWTYGAGGYVPTPLSNMEWEIADVAGDMLQWLAGAGATVHSLEGEAEAIQDLMRSAGPSIRQLKVKLSEDSLIDVSPCTSLRSLHLYFPPMPSNDRCIMDILSKIQSRDLQELHIGVSLPIAVDWDELDKILALHRSLRRIYLFVSRGTTQFDMGKYFAEVLPRSRDILQVVPSKDSSV</sequence>
<gene>
    <name evidence="1" type="ORF">EV420DRAFT_691786</name>
</gene>
<reference evidence="1" key="1">
    <citation type="submission" date="2023-06" db="EMBL/GenBank/DDBJ databases">
        <authorList>
            <consortium name="Lawrence Berkeley National Laboratory"/>
            <person name="Ahrendt S."/>
            <person name="Sahu N."/>
            <person name="Indic B."/>
            <person name="Wong-Bajracharya J."/>
            <person name="Merenyi Z."/>
            <person name="Ke H.-M."/>
            <person name="Monk M."/>
            <person name="Kocsube S."/>
            <person name="Drula E."/>
            <person name="Lipzen A."/>
            <person name="Balint B."/>
            <person name="Henrissat B."/>
            <person name="Andreopoulos B."/>
            <person name="Martin F.M."/>
            <person name="Harder C.B."/>
            <person name="Rigling D."/>
            <person name="Ford K.L."/>
            <person name="Foster G.D."/>
            <person name="Pangilinan J."/>
            <person name="Papanicolaou A."/>
            <person name="Barry K."/>
            <person name="LaButti K."/>
            <person name="Viragh M."/>
            <person name="Koriabine M."/>
            <person name="Yan M."/>
            <person name="Riley R."/>
            <person name="Champramary S."/>
            <person name="Plett K.L."/>
            <person name="Tsai I.J."/>
            <person name="Slot J."/>
            <person name="Sipos G."/>
            <person name="Plett J."/>
            <person name="Nagy L.G."/>
            <person name="Grigoriev I.V."/>
        </authorList>
    </citation>
    <scope>NUCLEOTIDE SEQUENCE</scope>
    <source>
        <strain evidence="1">CCBAS 213</strain>
    </source>
</reference>
<comment type="caution">
    <text evidence="1">The sequence shown here is derived from an EMBL/GenBank/DDBJ whole genome shotgun (WGS) entry which is preliminary data.</text>
</comment>
<proteinExistence type="predicted"/>
<protein>
    <submittedName>
        <fullName evidence="1">Uncharacterized protein</fullName>
    </submittedName>
</protein>
<dbReference type="RefSeq" id="XP_060327931.1">
    <property type="nucleotide sequence ID" value="XM_060483108.1"/>
</dbReference>
<evidence type="ECO:0000313" key="2">
    <source>
        <dbReference type="Proteomes" id="UP001175211"/>
    </source>
</evidence>
<accession>A0AA39K0M2</accession>